<feature type="non-terminal residue" evidence="3">
    <location>
        <position position="1"/>
    </location>
</feature>
<keyword evidence="2" id="KW-0812">Transmembrane</keyword>
<evidence type="ECO:0000313" key="4">
    <source>
        <dbReference type="Proteomes" id="UP000553632"/>
    </source>
</evidence>
<comment type="caution">
    <text evidence="3">The sequence shown here is derived from an EMBL/GenBank/DDBJ whole genome shotgun (WGS) entry which is preliminary data.</text>
</comment>
<protein>
    <recommendedName>
        <fullName evidence="5">Ankyrin Repeat</fullName>
    </recommendedName>
</protein>
<evidence type="ECO:0000256" key="1">
    <source>
        <dbReference type="SAM" id="MobiDB-lite"/>
    </source>
</evidence>
<name>A0A7J6ULY5_PEROL</name>
<feature type="compositionally biased region" description="Basic and acidic residues" evidence="1">
    <location>
        <begin position="215"/>
        <end position="233"/>
    </location>
</feature>
<keyword evidence="2" id="KW-0472">Membrane</keyword>
<evidence type="ECO:0008006" key="5">
    <source>
        <dbReference type="Google" id="ProtNLM"/>
    </source>
</evidence>
<reference evidence="3 4" key="1">
    <citation type="submission" date="2020-04" db="EMBL/GenBank/DDBJ databases">
        <title>Perkinsus olseni comparative genomics.</title>
        <authorList>
            <person name="Bogema D.R."/>
        </authorList>
    </citation>
    <scope>NUCLEOTIDE SEQUENCE [LARGE SCALE GENOMIC DNA]</scope>
    <source>
        <strain evidence="3 4">ATCC PRA-207</strain>
    </source>
</reference>
<sequence length="672" mass="72961">VRPDPPPPVIAEEDLPPIPPQTMIEISPVTMPPPEFFPDIVGPTKPYTLEKMQENQLPEFGVPLQPAAPLSDTRPTPEQFELDPEGYVPPEKLQVELSPEPKDIWERGRGIDVNRLVHDELLPSIDAAVLYGAPKAVVMDNGVRARLSRKIEDRLQPNTAKSFARFEWPAPALTEYPSSLASLLREGFRCESAAQVISQRHEIAENYRKALALQRADEPKTRSDDHHTPRSLEGESEGVSVPNSEAENVVGDPPPSESRSQSEERTPIGSARGTSRLSSRRSAAHREERSEIAEAVKEAFTRLLLDNENLVDEVAARIKDRVCPQAVSSGCPAPPGGLLGQRSSTVSPGHHIIPTPGPAAEAIPSPASYAKSTEASMPGSRTMEPDAPPIPHEDGAAAAGLPRDRSDPLDGPGSPSRNDATFFNDIDNYTVERSGLPTAAYSRPELDRHIRPNRGQFVQPDPSLIMDSRLSVQRAEEEDDDAADSQVVGRAGALEDLQDDTEEKKGVEVLISCRMIHPSRRVSVVSEVMVLVMRDTLPEYVVGADEPYAFASRSCVRFAIIVTRLWSPCLRRTEVSSKVCLGAAALCLGAAALCLGAAALCMRAAALCMRAAALCLGAAALCMRAELIRRLPKLSLEEPLNNNRRIAKYLLGCGVNIDAKNVKGNTALHVCY</sequence>
<dbReference type="Proteomes" id="UP000553632">
    <property type="component" value="Unassembled WGS sequence"/>
</dbReference>
<feature type="transmembrane region" description="Helical" evidence="2">
    <location>
        <begin position="579"/>
        <end position="598"/>
    </location>
</feature>
<dbReference type="AlphaFoldDB" id="A0A7J6ULY5"/>
<keyword evidence="2" id="KW-1133">Transmembrane helix</keyword>
<feature type="region of interest" description="Disordered" evidence="1">
    <location>
        <begin position="214"/>
        <end position="290"/>
    </location>
</feature>
<dbReference type="SUPFAM" id="SSF48403">
    <property type="entry name" value="Ankyrin repeat"/>
    <property type="match status" value="1"/>
</dbReference>
<keyword evidence="4" id="KW-1185">Reference proteome</keyword>
<proteinExistence type="predicted"/>
<evidence type="ECO:0000313" key="3">
    <source>
        <dbReference type="EMBL" id="KAF4758320.1"/>
    </source>
</evidence>
<feature type="region of interest" description="Disordered" evidence="1">
    <location>
        <begin position="1"/>
        <end position="86"/>
    </location>
</feature>
<feature type="non-terminal residue" evidence="3">
    <location>
        <position position="672"/>
    </location>
</feature>
<organism evidence="3 4">
    <name type="scientific">Perkinsus olseni</name>
    <name type="common">Perkinsus atlanticus</name>
    <dbReference type="NCBI Taxonomy" id="32597"/>
    <lineage>
        <taxon>Eukaryota</taxon>
        <taxon>Sar</taxon>
        <taxon>Alveolata</taxon>
        <taxon>Perkinsozoa</taxon>
        <taxon>Perkinsea</taxon>
        <taxon>Perkinsida</taxon>
        <taxon>Perkinsidae</taxon>
        <taxon>Perkinsus</taxon>
    </lineage>
</organism>
<feature type="region of interest" description="Disordered" evidence="1">
    <location>
        <begin position="357"/>
        <end position="425"/>
    </location>
</feature>
<dbReference type="EMBL" id="JABANO010001567">
    <property type="protein sequence ID" value="KAF4758320.1"/>
    <property type="molecule type" value="Genomic_DNA"/>
</dbReference>
<accession>A0A7J6ULY5</accession>
<dbReference type="InterPro" id="IPR036770">
    <property type="entry name" value="Ankyrin_rpt-contain_sf"/>
</dbReference>
<evidence type="ECO:0000256" key="2">
    <source>
        <dbReference type="SAM" id="Phobius"/>
    </source>
</evidence>
<gene>
    <name evidence="3" type="ORF">FOZ63_023225</name>
</gene>